<sequence>MAIEEVDRHVTAATAAAQATVIHTNTEGITTERVTIDVSGFPVPAYVARPDSAGELPTMLLIGESFGLHPYIEDVTRRLSNA</sequence>
<evidence type="ECO:0000313" key="2">
    <source>
        <dbReference type="Proteomes" id="UP001183176"/>
    </source>
</evidence>
<dbReference type="EMBL" id="JAVREH010000005">
    <property type="protein sequence ID" value="MDT0261026.1"/>
    <property type="molecule type" value="Genomic_DNA"/>
</dbReference>
<evidence type="ECO:0000313" key="1">
    <source>
        <dbReference type="EMBL" id="MDT0261026.1"/>
    </source>
</evidence>
<dbReference type="Proteomes" id="UP001183176">
    <property type="component" value="Unassembled WGS sequence"/>
</dbReference>
<protein>
    <recommendedName>
        <fullName evidence="3">Alpha/beta hydrolase</fullName>
    </recommendedName>
</protein>
<dbReference type="RefSeq" id="WP_311422181.1">
    <property type="nucleotide sequence ID" value="NZ_JAVREH010000005.1"/>
</dbReference>
<dbReference type="InterPro" id="IPR029058">
    <property type="entry name" value="AB_hydrolase_fold"/>
</dbReference>
<proteinExistence type="predicted"/>
<keyword evidence="2" id="KW-1185">Reference proteome</keyword>
<dbReference type="SUPFAM" id="SSF53474">
    <property type="entry name" value="alpha/beta-Hydrolases"/>
    <property type="match status" value="1"/>
</dbReference>
<accession>A0ABU2J7R5</accession>
<name>A0ABU2J7R5_9ACTN</name>
<comment type="caution">
    <text evidence="1">The sequence shown here is derived from an EMBL/GenBank/DDBJ whole genome shotgun (WGS) entry which is preliminary data.</text>
</comment>
<reference evidence="2" key="1">
    <citation type="submission" date="2023-07" db="EMBL/GenBank/DDBJ databases">
        <title>30 novel species of actinomycetes from the DSMZ collection.</title>
        <authorList>
            <person name="Nouioui I."/>
        </authorList>
    </citation>
    <scope>NUCLEOTIDE SEQUENCE [LARGE SCALE GENOMIC DNA]</scope>
    <source>
        <strain evidence="2">DSM 44399</strain>
    </source>
</reference>
<gene>
    <name evidence="1" type="ORF">RM423_06415</name>
</gene>
<dbReference type="Gene3D" id="3.40.50.1820">
    <property type="entry name" value="alpha/beta hydrolase"/>
    <property type="match status" value="1"/>
</dbReference>
<evidence type="ECO:0008006" key="3">
    <source>
        <dbReference type="Google" id="ProtNLM"/>
    </source>
</evidence>
<organism evidence="1 2">
    <name type="scientific">Jatrophihabitans lederbergiae</name>
    <dbReference type="NCBI Taxonomy" id="3075547"/>
    <lineage>
        <taxon>Bacteria</taxon>
        <taxon>Bacillati</taxon>
        <taxon>Actinomycetota</taxon>
        <taxon>Actinomycetes</taxon>
        <taxon>Jatrophihabitantales</taxon>
        <taxon>Jatrophihabitantaceae</taxon>
        <taxon>Jatrophihabitans</taxon>
    </lineage>
</organism>